<feature type="compositionally biased region" description="Basic and acidic residues" evidence="1">
    <location>
        <begin position="262"/>
        <end position="276"/>
    </location>
</feature>
<gene>
    <name evidence="3" type="ORF">QBC47DRAFT_86388</name>
</gene>
<feature type="region of interest" description="Disordered" evidence="1">
    <location>
        <begin position="389"/>
        <end position="490"/>
    </location>
</feature>
<feature type="compositionally biased region" description="Polar residues" evidence="1">
    <location>
        <begin position="292"/>
        <end position="303"/>
    </location>
</feature>
<feature type="region of interest" description="Disordered" evidence="1">
    <location>
        <begin position="889"/>
        <end position="909"/>
    </location>
</feature>
<feature type="region of interest" description="Disordered" evidence="1">
    <location>
        <begin position="1"/>
        <end position="25"/>
    </location>
</feature>
<name>A0AAJ0B3W7_9PEZI</name>
<sequence length="909" mass="98607">MVEQKKLPNSAEINGAARREQPMMSFQKKEIVDACVLTGNATKMDGKNPNGNRSTFRTDAAISDSRTGPNRELKRWQPDSNDTKALPQDVSMSLTSSGGGWDQFAENERLFGLKTDYDENIYTTTIDKSHPQYQQRVAAAEKKAREIERSTAMSSHVAEERVMDFAGGADAQDEEDKYSGVRRQAQQQQDFPPLSARDNKYTPPARRAPTGQATVKGAPVDPAIISSQLKAAPSKQPTPKIDEPKNAMQAGKPPATPVPETKPAEVKPTEAKETKETQAAAEKPSEDKASDKGTTPSAGTSRIATPKETAAVPSATATVEKAVLNSFKTFATQQRQAAKEARSVKTKQDKEVKLNELKNFASSFKLSTPVPKDLIGIIAKDPAKQLAIQEKAQRHVEEMKEKAAEAAKKAQEAAAAKDSPAKAASEQPTPAASAPAVDNRGAPRPATQQHTNTPGSVPGRHSGPRTAYSTQPHYAQQYGRNNRPPAHMAVPQNQQTGNLAQRLRNLDPQQKLQHMSPHTQHVGPVPTGPAGGADPSYGRRASNIQSGFMANKLNPNSHEFRPNPQFAQPFIPAGPSQQSSPRGSVNNMVEPTVPPTPVPGQLIRRKTKAVDVKKCMILSHIQTIQPPVQGRNWDHNDGLRPSWDTLPTWLQLKDDVDDPSSATYLTYKDALDQMAQTQSQAATPNPSHVMPQAPPHMPFHLHHGGQNLAPRQSPHPPPMQMHTGQHGHGPQVPFSNPDDHRMMHSNSAQSYASPRMAPVTMYAPNMNSPAQMPYGQPPLQTYIQPGAPQMGQYRSFSNTGYMPQPSHIGNPMLLPPQFMSGPNGMVPGVPQVPIYPNHSGFMPPGPPQQPTIPGSNGYPSSPGRPVAAMMAHQGSHQGQHFGMSPGMHYQQPVFNPQQGGGKFPGQRPQ</sequence>
<feature type="compositionally biased region" description="Low complexity" evidence="1">
    <location>
        <begin position="412"/>
        <end position="426"/>
    </location>
</feature>
<proteinExistence type="predicted"/>
<feature type="compositionally biased region" description="Basic and acidic residues" evidence="1">
    <location>
        <begin position="391"/>
        <end position="411"/>
    </location>
</feature>
<dbReference type="PANTHER" id="PTHR12854:SF7">
    <property type="entry name" value="ATAXIN-2 HOMOLOG"/>
    <property type="match status" value="1"/>
</dbReference>
<dbReference type="GO" id="GO:0034063">
    <property type="term" value="P:stress granule assembly"/>
    <property type="evidence" value="ECO:0007669"/>
    <property type="project" value="TreeGrafter"/>
</dbReference>
<evidence type="ECO:0000256" key="1">
    <source>
        <dbReference type="SAM" id="MobiDB-lite"/>
    </source>
</evidence>
<feature type="compositionally biased region" description="Polar residues" evidence="1">
    <location>
        <begin position="446"/>
        <end position="455"/>
    </location>
</feature>
<dbReference type="AlphaFoldDB" id="A0AAJ0B3W7"/>
<dbReference type="GO" id="GO:0003729">
    <property type="term" value="F:mRNA binding"/>
    <property type="evidence" value="ECO:0007669"/>
    <property type="project" value="TreeGrafter"/>
</dbReference>
<evidence type="ECO:0000313" key="4">
    <source>
        <dbReference type="Proteomes" id="UP001239445"/>
    </source>
</evidence>
<dbReference type="GO" id="GO:0010494">
    <property type="term" value="C:cytoplasmic stress granule"/>
    <property type="evidence" value="ECO:0007669"/>
    <property type="project" value="TreeGrafter"/>
</dbReference>
<feature type="region of interest" description="Disordered" evidence="1">
    <location>
        <begin position="166"/>
        <end position="313"/>
    </location>
</feature>
<feature type="compositionally biased region" description="Polar residues" evidence="1">
    <location>
        <begin position="467"/>
        <end position="480"/>
    </location>
</feature>
<accession>A0AAJ0B3W7</accession>
<organism evidence="3 4">
    <name type="scientific">Echria macrotheca</name>
    <dbReference type="NCBI Taxonomy" id="438768"/>
    <lineage>
        <taxon>Eukaryota</taxon>
        <taxon>Fungi</taxon>
        <taxon>Dikarya</taxon>
        <taxon>Ascomycota</taxon>
        <taxon>Pezizomycotina</taxon>
        <taxon>Sordariomycetes</taxon>
        <taxon>Sordariomycetidae</taxon>
        <taxon>Sordariales</taxon>
        <taxon>Schizotheciaceae</taxon>
        <taxon>Echria</taxon>
    </lineage>
</organism>
<keyword evidence="4" id="KW-1185">Reference proteome</keyword>
<dbReference type="PANTHER" id="PTHR12854">
    <property type="entry name" value="ATAXIN 2-RELATED"/>
    <property type="match status" value="1"/>
</dbReference>
<reference evidence="3" key="1">
    <citation type="submission" date="2023-06" db="EMBL/GenBank/DDBJ databases">
        <title>Genome-scale phylogeny and comparative genomics of the fungal order Sordariales.</title>
        <authorList>
            <consortium name="Lawrence Berkeley National Laboratory"/>
            <person name="Hensen N."/>
            <person name="Bonometti L."/>
            <person name="Westerberg I."/>
            <person name="Brannstrom I.O."/>
            <person name="Guillou S."/>
            <person name="Cros-Aarteil S."/>
            <person name="Calhoun S."/>
            <person name="Haridas S."/>
            <person name="Kuo A."/>
            <person name="Mondo S."/>
            <person name="Pangilinan J."/>
            <person name="Riley R."/>
            <person name="Labutti K."/>
            <person name="Andreopoulos B."/>
            <person name="Lipzen A."/>
            <person name="Chen C."/>
            <person name="Yanf M."/>
            <person name="Daum C."/>
            <person name="Ng V."/>
            <person name="Clum A."/>
            <person name="Steindorff A."/>
            <person name="Ohm R."/>
            <person name="Martin F."/>
            <person name="Silar P."/>
            <person name="Natvig D."/>
            <person name="Lalanne C."/>
            <person name="Gautier V."/>
            <person name="Ament-Velasquez S.L."/>
            <person name="Kruys A."/>
            <person name="Hutchinson M.I."/>
            <person name="Powell A.J."/>
            <person name="Barry K."/>
            <person name="Miller A.N."/>
            <person name="Grigoriev I.V."/>
            <person name="Debuchy R."/>
            <person name="Gladieux P."/>
            <person name="Thoren M.H."/>
            <person name="Johannesson H."/>
        </authorList>
    </citation>
    <scope>NUCLEOTIDE SEQUENCE</scope>
    <source>
        <strain evidence="3">PSN4</strain>
    </source>
</reference>
<feature type="region of interest" description="Disordered" evidence="1">
    <location>
        <begin position="41"/>
        <end position="101"/>
    </location>
</feature>
<protein>
    <recommendedName>
        <fullName evidence="2">LsmAD domain-containing protein</fullName>
    </recommendedName>
</protein>
<dbReference type="InterPro" id="IPR045117">
    <property type="entry name" value="ATXN2-like"/>
</dbReference>
<dbReference type="Pfam" id="PF06741">
    <property type="entry name" value="LsmAD"/>
    <property type="match status" value="1"/>
</dbReference>
<dbReference type="EMBL" id="MU839843">
    <property type="protein sequence ID" value="KAK1751224.1"/>
    <property type="molecule type" value="Genomic_DNA"/>
</dbReference>
<dbReference type="SMART" id="SM01272">
    <property type="entry name" value="LsmAD"/>
    <property type="match status" value="1"/>
</dbReference>
<comment type="caution">
    <text evidence="3">The sequence shown here is derived from an EMBL/GenBank/DDBJ whole genome shotgun (WGS) entry which is preliminary data.</text>
</comment>
<feature type="compositionally biased region" description="Polar residues" evidence="1">
    <location>
        <begin position="675"/>
        <end position="686"/>
    </location>
</feature>
<feature type="region of interest" description="Disordered" evidence="1">
    <location>
        <begin position="675"/>
        <end position="739"/>
    </location>
</feature>
<evidence type="ECO:0000259" key="2">
    <source>
        <dbReference type="SMART" id="SM01272"/>
    </source>
</evidence>
<dbReference type="Proteomes" id="UP001239445">
    <property type="component" value="Unassembled WGS sequence"/>
</dbReference>
<feature type="domain" description="LsmAD" evidence="2">
    <location>
        <begin position="111"/>
        <end position="184"/>
    </location>
</feature>
<evidence type="ECO:0000313" key="3">
    <source>
        <dbReference type="EMBL" id="KAK1751224.1"/>
    </source>
</evidence>
<dbReference type="InterPro" id="IPR009604">
    <property type="entry name" value="LsmAD_domain"/>
</dbReference>